<sequence>MAEEFLKLCSRSLKIDKQRFRRDFAVFEQKKEYLKAKLVGERKGKLFCLSNIKTTATKVIVKATVGTIGPSKRRRLNEPKLNLALLEEEQKKALLKARKLRKDYDIFVFPESETTPLPIFSFDDLYKHYDISPRLSKNLQRWGMKAPLPVQMQVIPVMLKGHELQCCAPTGSGKTLAFLIPIVTILEVVY</sequence>
<feature type="domain" description="DEAD/DEAH-box helicase" evidence="5">
    <location>
        <begin position="149"/>
        <end position="185"/>
    </location>
</feature>
<dbReference type="EC" id="3.6.4.13" evidence="4"/>
<keyword evidence="4" id="KW-0347">Helicase</keyword>
<name>X6LKJ2_RETFI</name>
<dbReference type="InterPro" id="IPR011545">
    <property type="entry name" value="DEAD/DEAH_box_helicase_dom"/>
</dbReference>
<keyword evidence="3 4" id="KW-0067">ATP-binding</keyword>
<keyword evidence="1 4" id="KW-0547">Nucleotide-binding</keyword>
<dbReference type="Pfam" id="PF00270">
    <property type="entry name" value="DEAD"/>
    <property type="match status" value="1"/>
</dbReference>
<keyword evidence="7" id="KW-1185">Reference proteome</keyword>
<comment type="catalytic activity">
    <reaction evidence="4">
        <text>ATP + H2O = ADP + phosphate + H(+)</text>
        <dbReference type="Rhea" id="RHEA:13065"/>
        <dbReference type="ChEBI" id="CHEBI:15377"/>
        <dbReference type="ChEBI" id="CHEBI:15378"/>
        <dbReference type="ChEBI" id="CHEBI:30616"/>
        <dbReference type="ChEBI" id="CHEBI:43474"/>
        <dbReference type="ChEBI" id="CHEBI:456216"/>
        <dbReference type="EC" id="3.6.4.13"/>
    </reaction>
</comment>
<keyword evidence="4" id="KW-0694">RNA-binding</keyword>
<dbReference type="GO" id="GO:0003724">
    <property type="term" value="F:RNA helicase activity"/>
    <property type="evidence" value="ECO:0007669"/>
    <property type="project" value="UniProtKB-EC"/>
</dbReference>
<evidence type="ECO:0000256" key="4">
    <source>
        <dbReference type="RuleBase" id="RU365068"/>
    </source>
</evidence>
<evidence type="ECO:0000313" key="7">
    <source>
        <dbReference type="Proteomes" id="UP000023152"/>
    </source>
</evidence>
<evidence type="ECO:0000313" key="6">
    <source>
        <dbReference type="EMBL" id="ETO01662.1"/>
    </source>
</evidence>
<dbReference type="PANTHER" id="PTHR24031">
    <property type="entry name" value="RNA HELICASE"/>
    <property type="match status" value="1"/>
</dbReference>
<evidence type="ECO:0000256" key="3">
    <source>
        <dbReference type="ARBA" id="ARBA00022840"/>
    </source>
</evidence>
<dbReference type="OrthoDB" id="360161at2759"/>
<dbReference type="GO" id="GO:0016787">
    <property type="term" value="F:hydrolase activity"/>
    <property type="evidence" value="ECO:0007669"/>
    <property type="project" value="UniProtKB-KW"/>
</dbReference>
<dbReference type="InterPro" id="IPR027417">
    <property type="entry name" value="P-loop_NTPase"/>
</dbReference>
<proteinExistence type="inferred from homology"/>
<dbReference type="EMBL" id="ASPP01037716">
    <property type="protein sequence ID" value="ETO01662.1"/>
    <property type="molecule type" value="Genomic_DNA"/>
</dbReference>
<dbReference type="SUPFAM" id="SSF52540">
    <property type="entry name" value="P-loop containing nucleoside triphosphate hydrolases"/>
    <property type="match status" value="1"/>
</dbReference>
<dbReference type="Gene3D" id="3.40.50.300">
    <property type="entry name" value="P-loop containing nucleotide triphosphate hydrolases"/>
    <property type="match status" value="1"/>
</dbReference>
<dbReference type="GO" id="GO:0003723">
    <property type="term" value="F:RNA binding"/>
    <property type="evidence" value="ECO:0007669"/>
    <property type="project" value="UniProtKB-UniRule"/>
</dbReference>
<feature type="non-terminal residue" evidence="6">
    <location>
        <position position="190"/>
    </location>
</feature>
<dbReference type="GO" id="GO:0005524">
    <property type="term" value="F:ATP binding"/>
    <property type="evidence" value="ECO:0007669"/>
    <property type="project" value="UniProtKB-UniRule"/>
</dbReference>
<evidence type="ECO:0000256" key="2">
    <source>
        <dbReference type="ARBA" id="ARBA00022801"/>
    </source>
</evidence>
<keyword evidence="2 4" id="KW-0378">Hydrolase</keyword>
<comment type="domain">
    <text evidence="4">The Q motif is unique to and characteristic of the DEAD box family of RNA helicases and controls ATP binding and hydrolysis.</text>
</comment>
<evidence type="ECO:0000256" key="1">
    <source>
        <dbReference type="ARBA" id="ARBA00022741"/>
    </source>
</evidence>
<comment type="function">
    <text evidence="4">RNA helicase.</text>
</comment>
<gene>
    <name evidence="6" type="ORF">RFI_35779</name>
</gene>
<organism evidence="6 7">
    <name type="scientific">Reticulomyxa filosa</name>
    <dbReference type="NCBI Taxonomy" id="46433"/>
    <lineage>
        <taxon>Eukaryota</taxon>
        <taxon>Sar</taxon>
        <taxon>Rhizaria</taxon>
        <taxon>Retaria</taxon>
        <taxon>Foraminifera</taxon>
        <taxon>Monothalamids</taxon>
        <taxon>Reticulomyxidae</taxon>
        <taxon>Reticulomyxa</taxon>
    </lineage>
</organism>
<reference evidence="6 7" key="1">
    <citation type="journal article" date="2013" name="Curr. Biol.">
        <title>The Genome of the Foraminiferan Reticulomyxa filosa.</title>
        <authorList>
            <person name="Glockner G."/>
            <person name="Hulsmann N."/>
            <person name="Schleicher M."/>
            <person name="Noegel A.A."/>
            <person name="Eichinger L."/>
            <person name="Gallinger C."/>
            <person name="Pawlowski J."/>
            <person name="Sierra R."/>
            <person name="Euteneuer U."/>
            <person name="Pillet L."/>
            <person name="Moustafa A."/>
            <person name="Platzer M."/>
            <person name="Groth M."/>
            <person name="Szafranski K."/>
            <person name="Schliwa M."/>
        </authorList>
    </citation>
    <scope>NUCLEOTIDE SEQUENCE [LARGE SCALE GENOMIC DNA]</scope>
</reference>
<dbReference type="AlphaFoldDB" id="X6LKJ2"/>
<dbReference type="Proteomes" id="UP000023152">
    <property type="component" value="Unassembled WGS sequence"/>
</dbReference>
<comment type="caution">
    <text evidence="6">The sequence shown here is derived from an EMBL/GenBank/DDBJ whole genome shotgun (WGS) entry which is preliminary data.</text>
</comment>
<protein>
    <recommendedName>
        <fullName evidence="4">ATP-dependent RNA helicase</fullName>
        <ecNumber evidence="4">3.6.4.13</ecNumber>
    </recommendedName>
</protein>
<accession>X6LKJ2</accession>
<comment type="similarity">
    <text evidence="4">Belongs to the DEAD box helicase family.</text>
</comment>
<evidence type="ECO:0000259" key="5">
    <source>
        <dbReference type="Pfam" id="PF00270"/>
    </source>
</evidence>